<evidence type="ECO:0000313" key="2">
    <source>
        <dbReference type="EMBL" id="CAJ2506160.1"/>
    </source>
</evidence>
<protein>
    <submittedName>
        <fullName evidence="2">Uu.00g002900.m01.CDS01</fullName>
    </submittedName>
</protein>
<dbReference type="Proteomes" id="UP001295740">
    <property type="component" value="Unassembled WGS sequence"/>
</dbReference>
<organism evidence="2 3">
    <name type="scientific">Anthostomella pinea</name>
    <dbReference type="NCBI Taxonomy" id="933095"/>
    <lineage>
        <taxon>Eukaryota</taxon>
        <taxon>Fungi</taxon>
        <taxon>Dikarya</taxon>
        <taxon>Ascomycota</taxon>
        <taxon>Pezizomycotina</taxon>
        <taxon>Sordariomycetes</taxon>
        <taxon>Xylariomycetidae</taxon>
        <taxon>Xylariales</taxon>
        <taxon>Xylariaceae</taxon>
        <taxon>Anthostomella</taxon>
    </lineage>
</organism>
<dbReference type="Gene3D" id="2.130.10.10">
    <property type="entry name" value="YVTN repeat-like/Quinoprotein amine dehydrogenase"/>
    <property type="match status" value="2"/>
</dbReference>
<dbReference type="GO" id="GO:0005815">
    <property type="term" value="C:microtubule organizing center"/>
    <property type="evidence" value="ECO:0007669"/>
    <property type="project" value="TreeGrafter"/>
</dbReference>
<dbReference type="InterPro" id="IPR052778">
    <property type="entry name" value="Centrosome-WD_assoc"/>
</dbReference>
<accession>A0AAI8VKT2</accession>
<dbReference type="SUPFAM" id="SSF82171">
    <property type="entry name" value="DPP6 N-terminal domain-like"/>
    <property type="match status" value="1"/>
</dbReference>
<dbReference type="InterPro" id="IPR015943">
    <property type="entry name" value="WD40/YVTN_repeat-like_dom_sf"/>
</dbReference>
<dbReference type="InterPro" id="IPR001680">
    <property type="entry name" value="WD40_rpt"/>
</dbReference>
<keyword evidence="3" id="KW-1185">Reference proteome</keyword>
<name>A0AAI8VKT2_9PEZI</name>
<evidence type="ECO:0000256" key="1">
    <source>
        <dbReference type="SAM" id="MobiDB-lite"/>
    </source>
</evidence>
<feature type="region of interest" description="Disordered" evidence="1">
    <location>
        <begin position="429"/>
        <end position="474"/>
    </location>
</feature>
<reference evidence="2" key="1">
    <citation type="submission" date="2023-10" db="EMBL/GenBank/DDBJ databases">
        <authorList>
            <person name="Hackl T."/>
        </authorList>
    </citation>
    <scope>NUCLEOTIDE SEQUENCE</scope>
</reference>
<dbReference type="GO" id="GO:1990811">
    <property type="term" value="C:MWP complex"/>
    <property type="evidence" value="ECO:0007669"/>
    <property type="project" value="TreeGrafter"/>
</dbReference>
<gene>
    <name evidence="2" type="ORF">KHLLAP_LOCUS6628</name>
</gene>
<dbReference type="AlphaFoldDB" id="A0AAI8VKT2"/>
<sequence>MHFSTPLKSSSHCMPSPDGTLIATLLPSSITVRAIASFDVVRTVKLPSDLAGGVTSLTWSPSSSRILVAAADQLHFFSAKDGGFHGAVRFPSSLASKPTHVECGATDNEACVWSPLGLKLTIVNLASSKAVEISNPKLYNAASAHKGYSFRPRTHHLALLTRTDGKDMVSIHCPETREIQRSWQPNTIDAQGLAWTPEGRWLVVWETAAQDYRVIFYTSDGHVFKDWRGPLVHAPEDMGLEYGAGVKTLAFSPNGRHTAIASGSRCIFMLNGQSMVDEMSLRHPQTVKPKDTLQVWQEHIKLSTAGALPTTFVRATQAVSPPAASSNNMQDVRSGCNLAKFDSSSTLLATRLEEAPSTIWIWDVPTAELRAVIMYHSSVSKVEWHPDQPELLLMRCEGDNYGGVLFVWDPLSGGPRSIDFARHWPGKTDDALPWRQQSEPPADAVATADDAEDDSSIDMDEGMSELDDTFQFKK</sequence>
<dbReference type="SMART" id="SM00320">
    <property type="entry name" value="WD40"/>
    <property type="match status" value="3"/>
</dbReference>
<dbReference type="PANTHER" id="PTHR16220:SF0">
    <property type="entry name" value="WD REPEAT-CONTAINING PROTEIN WRAP73"/>
    <property type="match status" value="1"/>
</dbReference>
<dbReference type="GO" id="GO:1990810">
    <property type="term" value="P:microtubule anchoring at mitotic spindle pole body"/>
    <property type="evidence" value="ECO:0007669"/>
    <property type="project" value="TreeGrafter"/>
</dbReference>
<proteinExistence type="predicted"/>
<feature type="compositionally biased region" description="Acidic residues" evidence="1">
    <location>
        <begin position="449"/>
        <end position="468"/>
    </location>
</feature>
<dbReference type="EMBL" id="CAUWAG010000008">
    <property type="protein sequence ID" value="CAJ2506160.1"/>
    <property type="molecule type" value="Genomic_DNA"/>
</dbReference>
<dbReference type="PANTHER" id="PTHR16220">
    <property type="entry name" value="WD REPEAT PROTEIN 8-RELATED"/>
    <property type="match status" value="1"/>
</dbReference>
<evidence type="ECO:0000313" key="3">
    <source>
        <dbReference type="Proteomes" id="UP001295740"/>
    </source>
</evidence>
<comment type="caution">
    <text evidence="2">The sequence shown here is derived from an EMBL/GenBank/DDBJ whole genome shotgun (WGS) entry which is preliminary data.</text>
</comment>